<organism evidence="2 3">
    <name type="scientific">Hymenobacter ginsengisoli</name>
    <dbReference type="NCBI Taxonomy" id="1051626"/>
    <lineage>
        <taxon>Bacteria</taxon>
        <taxon>Pseudomonadati</taxon>
        <taxon>Bacteroidota</taxon>
        <taxon>Cytophagia</taxon>
        <taxon>Cytophagales</taxon>
        <taxon>Hymenobacteraceae</taxon>
        <taxon>Hymenobacter</taxon>
    </lineage>
</organism>
<evidence type="ECO:0000313" key="2">
    <source>
        <dbReference type="EMBL" id="GAA4495976.1"/>
    </source>
</evidence>
<reference evidence="3" key="1">
    <citation type="journal article" date="2019" name="Int. J. Syst. Evol. Microbiol.">
        <title>The Global Catalogue of Microorganisms (GCM) 10K type strain sequencing project: providing services to taxonomists for standard genome sequencing and annotation.</title>
        <authorList>
            <consortium name="The Broad Institute Genomics Platform"/>
            <consortium name="The Broad Institute Genome Sequencing Center for Infectious Disease"/>
            <person name="Wu L."/>
            <person name="Ma J."/>
        </authorList>
    </citation>
    <scope>NUCLEOTIDE SEQUENCE [LARGE SCALE GENOMIC DNA]</scope>
    <source>
        <strain evidence="3">JCM 17841</strain>
    </source>
</reference>
<protein>
    <recommendedName>
        <fullName evidence="1">FecR protein domain-containing protein</fullName>
    </recommendedName>
</protein>
<sequence>MQYTPMDFTSYSVSDFVSDESFQAFVANADSDAGRFWHAWLAEHPAQQEAADQAYALVQGLGPSQLYPVPASLKHQELLRLRQSLQASRTQPWLRWQRRTRVLVGASALVVGAAIGWWQWQGAIGPTTQYATGPSQQRTITLPDGSSVVLNGNATLTTAAHWTAASPREVWLTGEAYFRVTHLAAPAVHDIAAAPASTKFVVHAGGLDIAVLGTQFNVNSQPAGTKVVLNSGKVAVDRQAWFTSENLLMQPGDLVETSAAEPHLARRHVQPALYSAWTQGELQLQETSVRDIVQLLRDAYGWQVVVTDPAILRQTLTGVLPANNPDLLLPALAKSLGVRVTRTGDVVRFQPLAQ</sequence>
<dbReference type="Gene3D" id="3.55.50.30">
    <property type="match status" value="1"/>
</dbReference>
<comment type="caution">
    <text evidence="2">The sequence shown here is derived from an EMBL/GenBank/DDBJ whole genome shotgun (WGS) entry which is preliminary data.</text>
</comment>
<name>A0ABP8Q091_9BACT</name>
<dbReference type="PANTHER" id="PTHR30273">
    <property type="entry name" value="PERIPLASMIC SIGNAL SENSOR AND SIGMA FACTOR ACTIVATOR FECR-RELATED"/>
    <property type="match status" value="1"/>
</dbReference>
<dbReference type="Pfam" id="PF04773">
    <property type="entry name" value="FecR"/>
    <property type="match status" value="1"/>
</dbReference>
<dbReference type="InterPro" id="IPR012373">
    <property type="entry name" value="Ferrdict_sens_TM"/>
</dbReference>
<accession>A0ABP8Q091</accession>
<dbReference type="InterPro" id="IPR006860">
    <property type="entry name" value="FecR"/>
</dbReference>
<dbReference type="EMBL" id="BAABGQ010000004">
    <property type="protein sequence ID" value="GAA4495976.1"/>
    <property type="molecule type" value="Genomic_DNA"/>
</dbReference>
<dbReference type="Proteomes" id="UP001501243">
    <property type="component" value="Unassembled WGS sequence"/>
</dbReference>
<evidence type="ECO:0000313" key="3">
    <source>
        <dbReference type="Proteomes" id="UP001501243"/>
    </source>
</evidence>
<proteinExistence type="predicted"/>
<dbReference type="PIRSF" id="PIRSF018266">
    <property type="entry name" value="FecR"/>
    <property type="match status" value="1"/>
</dbReference>
<keyword evidence="3" id="KW-1185">Reference proteome</keyword>
<feature type="domain" description="FecR protein" evidence="1">
    <location>
        <begin position="129"/>
        <end position="234"/>
    </location>
</feature>
<gene>
    <name evidence="2" type="ORF">GCM10023172_08570</name>
</gene>
<dbReference type="PANTHER" id="PTHR30273:SF2">
    <property type="entry name" value="PROTEIN FECR"/>
    <property type="match status" value="1"/>
</dbReference>
<dbReference type="Gene3D" id="2.60.120.1440">
    <property type="match status" value="1"/>
</dbReference>
<evidence type="ECO:0000259" key="1">
    <source>
        <dbReference type="Pfam" id="PF04773"/>
    </source>
</evidence>